<dbReference type="CDD" id="cd03522">
    <property type="entry name" value="MoeA_like"/>
    <property type="match status" value="1"/>
</dbReference>
<evidence type="ECO:0000313" key="2">
    <source>
        <dbReference type="Proteomes" id="UP000248916"/>
    </source>
</evidence>
<name>A0A2W7NFQ7_9RHOB</name>
<dbReference type="InterPro" id="IPR036425">
    <property type="entry name" value="MoaB/Mog-like_dom_sf"/>
</dbReference>
<dbReference type="UniPathway" id="UPA00344"/>
<evidence type="ECO:0000313" key="1">
    <source>
        <dbReference type="EMBL" id="PZX18333.1"/>
    </source>
</evidence>
<organism evidence="1 2">
    <name type="scientific">Palleronia aestuarii</name>
    <dbReference type="NCBI Taxonomy" id="568105"/>
    <lineage>
        <taxon>Bacteria</taxon>
        <taxon>Pseudomonadati</taxon>
        <taxon>Pseudomonadota</taxon>
        <taxon>Alphaproteobacteria</taxon>
        <taxon>Rhodobacterales</taxon>
        <taxon>Roseobacteraceae</taxon>
        <taxon>Palleronia</taxon>
    </lineage>
</organism>
<accession>A0A2W7NFQ7</accession>
<dbReference type="SUPFAM" id="SSF53218">
    <property type="entry name" value="Molybdenum cofactor biosynthesis proteins"/>
    <property type="match status" value="1"/>
</dbReference>
<keyword evidence="2" id="KW-1185">Reference proteome</keyword>
<dbReference type="GO" id="GO:0016779">
    <property type="term" value="F:nucleotidyltransferase activity"/>
    <property type="evidence" value="ECO:0007669"/>
    <property type="project" value="UniProtKB-KW"/>
</dbReference>
<comment type="caution">
    <text evidence="1">The sequence shown here is derived from an EMBL/GenBank/DDBJ whole genome shotgun (WGS) entry which is preliminary data.</text>
</comment>
<keyword evidence="1" id="KW-0548">Nucleotidyltransferase</keyword>
<gene>
    <name evidence="1" type="ORF">LX81_00962</name>
</gene>
<dbReference type="OrthoDB" id="9779263at2"/>
<sequence length="330" mass="33811">MEFGPIPLDRAEGAILAHSQRVADGRIRKGRILTREEIALLRSEGLEEVVAARLGRDDLGEDAAATALAEALVPDPEASGLRLTRAATGRVNVHATGPGVVRLDASAITRLNRLDPSVTVATLPPFARCAEGTMVATVKIISYAVASGIVAEGAAIVRGALSRTPVTIGSARLLITDMGQGPGKGEKAMATRLDRLGIALTGVDVIAHETDAIAAGLARTQEDLILLLTASATSDARDVGPAGLVAAGGTLLRFGMPVDPGNLLFLGSLGARPVIGLPGCARSPALNGADWILERVACGIVPDDDTIAGMGVGGLLKESPARPHPRGRQA</sequence>
<keyword evidence="1" id="KW-0808">Transferase</keyword>
<proteinExistence type="predicted"/>
<protein>
    <submittedName>
        <fullName evidence="1">Molybdenum cofactor cytidylyltransferase</fullName>
    </submittedName>
</protein>
<dbReference type="Proteomes" id="UP000248916">
    <property type="component" value="Unassembled WGS sequence"/>
</dbReference>
<reference evidence="1 2" key="1">
    <citation type="submission" date="2018-06" db="EMBL/GenBank/DDBJ databases">
        <title>Genomic Encyclopedia of Archaeal and Bacterial Type Strains, Phase II (KMG-II): from individual species to whole genera.</title>
        <authorList>
            <person name="Goeker M."/>
        </authorList>
    </citation>
    <scope>NUCLEOTIDE SEQUENCE [LARGE SCALE GENOMIC DNA]</scope>
    <source>
        <strain evidence="1 2">DSM 22009</strain>
    </source>
</reference>
<dbReference type="AlphaFoldDB" id="A0A2W7NFQ7"/>
<dbReference type="RefSeq" id="WP_111536146.1">
    <property type="nucleotide sequence ID" value="NZ_QKZL01000003.1"/>
</dbReference>
<dbReference type="Gene3D" id="3.40.980.10">
    <property type="entry name" value="MoaB/Mog-like domain"/>
    <property type="match status" value="1"/>
</dbReference>
<dbReference type="EMBL" id="QKZL01000003">
    <property type="protein sequence ID" value="PZX18333.1"/>
    <property type="molecule type" value="Genomic_DNA"/>
</dbReference>